<reference evidence="1 2" key="1">
    <citation type="submission" date="2024-04" db="EMBL/GenBank/DDBJ databases">
        <title>Novel species of the genus Ideonella isolated from streams.</title>
        <authorList>
            <person name="Lu H."/>
        </authorList>
    </citation>
    <scope>NUCLEOTIDE SEQUENCE [LARGE SCALE GENOMIC DNA]</scope>
    <source>
        <strain evidence="1 2">DXS29W</strain>
    </source>
</reference>
<dbReference type="Proteomes" id="UP001371218">
    <property type="component" value="Unassembled WGS sequence"/>
</dbReference>
<dbReference type="InterPro" id="IPR036648">
    <property type="entry name" value="CN_Hdrase_a/SCN_Hdrase_g_sf"/>
</dbReference>
<gene>
    <name evidence="1" type="ORF">AACH06_01715</name>
</gene>
<dbReference type="RefSeq" id="WP_341423861.1">
    <property type="nucleotide sequence ID" value="NZ_JBBUTG010000001.1"/>
</dbReference>
<dbReference type="SUPFAM" id="SSF56209">
    <property type="entry name" value="Nitrile hydratase alpha chain"/>
    <property type="match status" value="1"/>
</dbReference>
<dbReference type="NCBIfam" id="TIGR03795">
    <property type="entry name" value="RNP_Burkhold"/>
    <property type="match status" value="1"/>
</dbReference>
<comment type="caution">
    <text evidence="1">The sequence shown here is derived from an EMBL/GenBank/DDBJ whole genome shotgun (WGS) entry which is preliminary data.</text>
</comment>
<dbReference type="InterPro" id="IPR022261">
    <property type="entry name" value="RNP_Burkhold"/>
</dbReference>
<evidence type="ECO:0000313" key="1">
    <source>
        <dbReference type="EMBL" id="MEK8029525.1"/>
    </source>
</evidence>
<accession>A0ABU9BLL5</accession>
<evidence type="ECO:0000313" key="2">
    <source>
        <dbReference type="Proteomes" id="UP001371218"/>
    </source>
</evidence>
<sequence>MPRNNELPSYESLLEFQEVYLRAVALAWTDKVFKKEFLEDPAGCLQNYFGYSVPWNVDLKVVEPQGPEFGWNPQSKSWTLPRMKATFGLPIAPKIEEQLVAFAAYNDAGPTYLFTCC</sequence>
<name>A0ABU9BLL5_9BURK</name>
<keyword evidence="2" id="KW-1185">Reference proteome</keyword>
<protein>
    <submittedName>
        <fullName evidence="1">BMA_0021/BMA_0022 family TOMM bacteriocin</fullName>
    </submittedName>
</protein>
<proteinExistence type="predicted"/>
<organism evidence="1 2">
    <name type="scientific">Ideonella lacteola</name>
    <dbReference type="NCBI Taxonomy" id="2984193"/>
    <lineage>
        <taxon>Bacteria</taxon>
        <taxon>Pseudomonadati</taxon>
        <taxon>Pseudomonadota</taxon>
        <taxon>Betaproteobacteria</taxon>
        <taxon>Burkholderiales</taxon>
        <taxon>Sphaerotilaceae</taxon>
        <taxon>Ideonella</taxon>
    </lineage>
</organism>
<dbReference type="Gene3D" id="3.90.330.10">
    <property type="entry name" value="Nitrile hydratase alpha /Thiocyanate hydrolase gamma"/>
    <property type="match status" value="1"/>
</dbReference>
<dbReference type="EMBL" id="JBBUTG010000001">
    <property type="protein sequence ID" value="MEK8029525.1"/>
    <property type="molecule type" value="Genomic_DNA"/>
</dbReference>